<keyword evidence="9" id="KW-1133">Transmembrane helix</keyword>
<protein>
    <recommendedName>
        <fullName evidence="2">histidine kinase</fullName>
        <ecNumber evidence="2">2.7.13.3</ecNumber>
    </recommendedName>
</protein>
<dbReference type="PANTHER" id="PTHR24421">
    <property type="entry name" value="NITRATE/NITRITE SENSOR PROTEIN NARX-RELATED"/>
    <property type="match status" value="1"/>
</dbReference>
<keyword evidence="6" id="KW-0418">Kinase</keyword>
<evidence type="ECO:0000256" key="8">
    <source>
        <dbReference type="ARBA" id="ARBA00023012"/>
    </source>
</evidence>
<accession>A0A2S8GMJ6</accession>
<evidence type="ECO:0000313" key="11">
    <source>
        <dbReference type="EMBL" id="PQO45653.1"/>
    </source>
</evidence>
<gene>
    <name evidence="11" type="ORF">C5Y93_14555</name>
</gene>
<evidence type="ECO:0000256" key="2">
    <source>
        <dbReference type="ARBA" id="ARBA00012438"/>
    </source>
</evidence>
<comment type="caution">
    <text evidence="11">The sequence shown here is derived from an EMBL/GenBank/DDBJ whole genome shotgun (WGS) entry which is preliminary data.</text>
</comment>
<evidence type="ECO:0000256" key="5">
    <source>
        <dbReference type="ARBA" id="ARBA00022741"/>
    </source>
</evidence>
<evidence type="ECO:0000256" key="1">
    <source>
        <dbReference type="ARBA" id="ARBA00000085"/>
    </source>
</evidence>
<dbReference type="Gene3D" id="1.20.5.1930">
    <property type="match status" value="1"/>
</dbReference>
<reference evidence="11 12" key="1">
    <citation type="submission" date="2018-02" db="EMBL/GenBank/DDBJ databases">
        <title>Comparative genomes isolates from brazilian mangrove.</title>
        <authorList>
            <person name="Araujo J.E."/>
            <person name="Taketani R.G."/>
            <person name="Silva M.C.P."/>
            <person name="Loureco M.V."/>
            <person name="Andreote F.D."/>
        </authorList>
    </citation>
    <scope>NUCLEOTIDE SEQUENCE [LARGE SCALE GENOMIC DNA]</scope>
    <source>
        <strain evidence="11 12">Nap-Phe MGV</strain>
    </source>
</reference>
<keyword evidence="3" id="KW-0597">Phosphoprotein</keyword>
<dbReference type="PANTHER" id="PTHR24421:SF10">
    <property type="entry name" value="NITRATE_NITRITE SENSOR PROTEIN NARQ"/>
    <property type="match status" value="1"/>
</dbReference>
<feature type="transmembrane region" description="Helical" evidence="9">
    <location>
        <begin position="61"/>
        <end position="82"/>
    </location>
</feature>
<feature type="transmembrane region" description="Helical" evidence="9">
    <location>
        <begin position="32"/>
        <end position="55"/>
    </location>
</feature>
<keyword evidence="7" id="KW-0067">ATP-binding</keyword>
<dbReference type="Proteomes" id="UP000237819">
    <property type="component" value="Unassembled WGS sequence"/>
</dbReference>
<keyword evidence="5" id="KW-0547">Nucleotide-binding</keyword>
<dbReference type="Gene3D" id="3.30.565.10">
    <property type="entry name" value="Histidine kinase-like ATPase, C-terminal domain"/>
    <property type="match status" value="1"/>
</dbReference>
<evidence type="ECO:0000256" key="7">
    <source>
        <dbReference type="ARBA" id="ARBA00022840"/>
    </source>
</evidence>
<feature type="domain" description="Signal transduction histidine kinase subgroup 3 dimerisation and phosphoacceptor" evidence="10">
    <location>
        <begin position="133"/>
        <end position="191"/>
    </location>
</feature>
<comment type="catalytic activity">
    <reaction evidence="1">
        <text>ATP + protein L-histidine = ADP + protein N-phospho-L-histidine.</text>
        <dbReference type="EC" id="2.7.13.3"/>
    </reaction>
</comment>
<dbReference type="InterPro" id="IPR036890">
    <property type="entry name" value="HATPase_C_sf"/>
</dbReference>
<dbReference type="AlphaFoldDB" id="A0A2S8GMJ6"/>
<proteinExistence type="predicted"/>
<evidence type="ECO:0000313" key="12">
    <source>
        <dbReference type="Proteomes" id="UP000237819"/>
    </source>
</evidence>
<evidence type="ECO:0000259" key="10">
    <source>
        <dbReference type="Pfam" id="PF07730"/>
    </source>
</evidence>
<keyword evidence="9" id="KW-0812">Transmembrane</keyword>
<dbReference type="InterPro" id="IPR050482">
    <property type="entry name" value="Sensor_HK_TwoCompSys"/>
</dbReference>
<dbReference type="EMBL" id="PUHZ01000014">
    <property type="protein sequence ID" value="PQO45653.1"/>
    <property type="molecule type" value="Genomic_DNA"/>
</dbReference>
<dbReference type="InterPro" id="IPR011712">
    <property type="entry name" value="Sig_transdc_His_kin_sub3_dim/P"/>
</dbReference>
<dbReference type="GO" id="GO:0005524">
    <property type="term" value="F:ATP binding"/>
    <property type="evidence" value="ECO:0007669"/>
    <property type="project" value="UniProtKB-KW"/>
</dbReference>
<name>A0A2S8GMJ6_9BACT</name>
<evidence type="ECO:0000256" key="3">
    <source>
        <dbReference type="ARBA" id="ARBA00022553"/>
    </source>
</evidence>
<dbReference type="GO" id="GO:0016020">
    <property type="term" value="C:membrane"/>
    <property type="evidence" value="ECO:0007669"/>
    <property type="project" value="InterPro"/>
</dbReference>
<keyword evidence="8" id="KW-0902">Two-component regulatory system</keyword>
<organism evidence="11 12">
    <name type="scientific">Blastopirellula marina</name>
    <dbReference type="NCBI Taxonomy" id="124"/>
    <lineage>
        <taxon>Bacteria</taxon>
        <taxon>Pseudomonadati</taxon>
        <taxon>Planctomycetota</taxon>
        <taxon>Planctomycetia</taxon>
        <taxon>Pirellulales</taxon>
        <taxon>Pirellulaceae</taxon>
        <taxon>Blastopirellula</taxon>
    </lineage>
</organism>
<dbReference type="GO" id="GO:0000155">
    <property type="term" value="F:phosphorelay sensor kinase activity"/>
    <property type="evidence" value="ECO:0007669"/>
    <property type="project" value="InterPro"/>
</dbReference>
<evidence type="ECO:0000256" key="4">
    <source>
        <dbReference type="ARBA" id="ARBA00022679"/>
    </source>
</evidence>
<dbReference type="EC" id="2.7.13.3" evidence="2"/>
<keyword evidence="4" id="KW-0808">Transferase</keyword>
<dbReference type="Pfam" id="PF07730">
    <property type="entry name" value="HisKA_3"/>
    <property type="match status" value="1"/>
</dbReference>
<sequence>MVSKQVSFILPANTPHLFRSSLRMPDSRTCSLLLVMIAMVAIAGGIVVCLAPDIVPSPVMATVFVIDGLAGLVAFGAVLVAVPAHNTPSGAAKGNSEPQNLQEEFDALKAEHQQLLEDKTFLQFLKVDQERDRQIIALDLHDSILPYLTSSLMQLESGIDRANDPPEFLESSIAMIRTSLQQTRRIMNCLSPSLTQDEGIVPSIERLVRRFEADDRTIEFRHDVNFDRLIPLAEYILVQTVREELDLIRKLPSASSVLINLRQRNEKLVLSVASNAYPRHCEEDEQQWLTQIRHWTELLQGTVESEKAPDSGCILRVELPLGRIVAGNG</sequence>
<keyword evidence="9" id="KW-0472">Membrane</keyword>
<dbReference type="GO" id="GO:0046983">
    <property type="term" value="F:protein dimerization activity"/>
    <property type="evidence" value="ECO:0007669"/>
    <property type="project" value="InterPro"/>
</dbReference>
<evidence type="ECO:0000256" key="9">
    <source>
        <dbReference type="SAM" id="Phobius"/>
    </source>
</evidence>
<evidence type="ECO:0000256" key="6">
    <source>
        <dbReference type="ARBA" id="ARBA00022777"/>
    </source>
</evidence>